<dbReference type="EMBL" id="KK198754">
    <property type="protein sequence ID" value="KCW85355.1"/>
    <property type="molecule type" value="Genomic_DNA"/>
</dbReference>
<organism evidence="2">
    <name type="scientific">Eucalyptus grandis</name>
    <name type="common">Flooded gum</name>
    <dbReference type="NCBI Taxonomy" id="71139"/>
    <lineage>
        <taxon>Eukaryota</taxon>
        <taxon>Viridiplantae</taxon>
        <taxon>Streptophyta</taxon>
        <taxon>Embryophyta</taxon>
        <taxon>Tracheophyta</taxon>
        <taxon>Spermatophyta</taxon>
        <taxon>Magnoliopsida</taxon>
        <taxon>eudicotyledons</taxon>
        <taxon>Gunneridae</taxon>
        <taxon>Pentapetalae</taxon>
        <taxon>rosids</taxon>
        <taxon>malvids</taxon>
        <taxon>Myrtales</taxon>
        <taxon>Myrtaceae</taxon>
        <taxon>Myrtoideae</taxon>
        <taxon>Eucalypteae</taxon>
        <taxon>Eucalyptus</taxon>
    </lineage>
</organism>
<proteinExistence type="predicted"/>
<evidence type="ECO:0000256" key="1">
    <source>
        <dbReference type="SAM" id="MobiDB-lite"/>
    </source>
</evidence>
<reference evidence="2" key="1">
    <citation type="submission" date="2013-07" db="EMBL/GenBank/DDBJ databases">
        <title>The genome of Eucalyptus grandis.</title>
        <authorList>
            <person name="Schmutz J."/>
            <person name="Hayes R."/>
            <person name="Myburg A."/>
            <person name="Tuskan G."/>
            <person name="Grattapaglia D."/>
            <person name="Rokhsar D.S."/>
        </authorList>
    </citation>
    <scope>NUCLEOTIDE SEQUENCE</scope>
    <source>
        <tissue evidence="2">Leaf extractions</tissue>
    </source>
</reference>
<evidence type="ECO:0000313" key="2">
    <source>
        <dbReference type="EMBL" id="KCW85355.1"/>
    </source>
</evidence>
<accession>A0A059D573</accession>
<dbReference type="AlphaFoldDB" id="A0A059D573"/>
<dbReference type="InParanoid" id="A0A059D573"/>
<sequence>MQEKKNGLMGSTPVTKGMNSNPAQRTNVSSTLKRRAHIMLGMTFPVSLHYHSRQGNLLPNCRVERFAFPSTTSRCGRHICSDRTGSQRE</sequence>
<gene>
    <name evidence="2" type="ORF">EUGRSUZ_B02185</name>
</gene>
<protein>
    <submittedName>
        <fullName evidence="2">Uncharacterized protein</fullName>
    </submittedName>
</protein>
<feature type="compositionally biased region" description="Polar residues" evidence="1">
    <location>
        <begin position="12"/>
        <end position="31"/>
    </location>
</feature>
<feature type="region of interest" description="Disordered" evidence="1">
    <location>
        <begin position="1"/>
        <end position="32"/>
    </location>
</feature>
<name>A0A059D573_EUCGR</name>
<dbReference type="Gramene" id="KCW85355">
    <property type="protein sequence ID" value="KCW85355"/>
    <property type="gene ID" value="EUGRSUZ_B02185"/>
</dbReference>